<evidence type="ECO:0000256" key="5">
    <source>
        <dbReference type="ARBA" id="ARBA00023136"/>
    </source>
</evidence>
<dbReference type="PANTHER" id="PTHR31566:SF5">
    <property type="entry name" value="RESB-LIKE DOMAIN-CONTAINING PROTEIN"/>
    <property type="match status" value="1"/>
</dbReference>
<evidence type="ECO:0000256" key="1">
    <source>
        <dbReference type="ARBA" id="ARBA00004141"/>
    </source>
</evidence>
<gene>
    <name evidence="8" type="ORF">SDC9_102285</name>
</gene>
<feature type="transmembrane region" description="Helical" evidence="6">
    <location>
        <begin position="63"/>
        <end position="84"/>
    </location>
</feature>
<dbReference type="EMBL" id="VSSQ01015296">
    <property type="protein sequence ID" value="MPM55488.1"/>
    <property type="molecule type" value="Genomic_DNA"/>
</dbReference>
<name>A0A645ARU2_9ZZZZ</name>
<evidence type="ECO:0000256" key="3">
    <source>
        <dbReference type="ARBA" id="ARBA00022748"/>
    </source>
</evidence>
<dbReference type="AlphaFoldDB" id="A0A645ARU2"/>
<dbReference type="InterPro" id="IPR007816">
    <property type="entry name" value="ResB-like_domain"/>
</dbReference>
<dbReference type="InterPro" id="IPR023494">
    <property type="entry name" value="Cyt_c_bgen_Ccs1/CcsB/ResB"/>
</dbReference>
<keyword evidence="4 6" id="KW-1133">Transmembrane helix</keyword>
<evidence type="ECO:0000256" key="2">
    <source>
        <dbReference type="ARBA" id="ARBA00022692"/>
    </source>
</evidence>
<feature type="domain" description="ResB-like" evidence="7">
    <location>
        <begin position="3"/>
        <end position="46"/>
    </location>
</feature>
<dbReference type="GO" id="GO:0017004">
    <property type="term" value="P:cytochrome complex assembly"/>
    <property type="evidence" value="ECO:0007669"/>
    <property type="project" value="UniProtKB-KW"/>
</dbReference>
<keyword evidence="5 6" id="KW-0472">Membrane</keyword>
<protein>
    <recommendedName>
        <fullName evidence="7">ResB-like domain-containing protein</fullName>
    </recommendedName>
</protein>
<keyword evidence="3" id="KW-0201">Cytochrome c-type biogenesis</keyword>
<comment type="caution">
    <text evidence="8">The sequence shown here is derived from an EMBL/GenBank/DDBJ whole genome shotgun (WGS) entry which is preliminary data.</text>
</comment>
<proteinExistence type="predicted"/>
<organism evidence="8">
    <name type="scientific">bioreactor metagenome</name>
    <dbReference type="NCBI Taxonomy" id="1076179"/>
    <lineage>
        <taxon>unclassified sequences</taxon>
        <taxon>metagenomes</taxon>
        <taxon>ecological metagenomes</taxon>
    </lineage>
</organism>
<dbReference type="PANTHER" id="PTHR31566">
    <property type="entry name" value="CYTOCHROME C BIOGENESIS PROTEIN CCS1, CHLOROPLASTIC"/>
    <property type="match status" value="1"/>
</dbReference>
<dbReference type="GO" id="GO:0016020">
    <property type="term" value="C:membrane"/>
    <property type="evidence" value="ECO:0007669"/>
    <property type="project" value="UniProtKB-SubCell"/>
</dbReference>
<dbReference type="Pfam" id="PF05140">
    <property type="entry name" value="ResB"/>
    <property type="match status" value="1"/>
</dbReference>
<evidence type="ECO:0000256" key="6">
    <source>
        <dbReference type="SAM" id="Phobius"/>
    </source>
</evidence>
<comment type="subcellular location">
    <subcellularLocation>
        <location evidence="1">Membrane</location>
        <topology evidence="1">Multi-pass membrane protein</topology>
    </subcellularLocation>
</comment>
<evidence type="ECO:0000259" key="7">
    <source>
        <dbReference type="Pfam" id="PF05140"/>
    </source>
</evidence>
<reference evidence="8" key="1">
    <citation type="submission" date="2019-08" db="EMBL/GenBank/DDBJ databases">
        <authorList>
            <person name="Kucharzyk K."/>
            <person name="Murdoch R.W."/>
            <person name="Higgins S."/>
            <person name="Loffler F."/>
        </authorList>
    </citation>
    <scope>NUCLEOTIDE SEQUENCE</scope>
</reference>
<accession>A0A645ARU2</accession>
<keyword evidence="2 6" id="KW-0812">Transmembrane</keyword>
<evidence type="ECO:0000313" key="8">
    <source>
        <dbReference type="EMBL" id="MPM55488.1"/>
    </source>
</evidence>
<evidence type="ECO:0000256" key="4">
    <source>
        <dbReference type="ARBA" id="ARBA00022989"/>
    </source>
</evidence>
<sequence length="92" mass="10634">MQEVKKYTSQVTVVTEAGHRKKANIEVNKPLSIEDWIIYQYSYDEKMGKYSKTSVFELVRDPWLPVVYTGIFMLLAGALFLFIAGPKKNRKS</sequence>